<evidence type="ECO:0000313" key="3">
    <source>
        <dbReference type="EMBL" id="CAG8622651.1"/>
    </source>
</evidence>
<keyword evidence="1" id="KW-0238">DNA-binding</keyword>
<reference evidence="3" key="1">
    <citation type="submission" date="2021-06" db="EMBL/GenBank/DDBJ databases">
        <authorList>
            <person name="Kallberg Y."/>
            <person name="Tangrot J."/>
            <person name="Rosling A."/>
        </authorList>
    </citation>
    <scope>NUCLEOTIDE SEQUENCE</scope>
    <source>
        <strain evidence="3">FL130A</strain>
    </source>
</reference>
<evidence type="ECO:0000259" key="2">
    <source>
        <dbReference type="PROSITE" id="PS50118"/>
    </source>
</evidence>
<organism evidence="3 4">
    <name type="scientific">Ambispora leptoticha</name>
    <dbReference type="NCBI Taxonomy" id="144679"/>
    <lineage>
        <taxon>Eukaryota</taxon>
        <taxon>Fungi</taxon>
        <taxon>Fungi incertae sedis</taxon>
        <taxon>Mucoromycota</taxon>
        <taxon>Glomeromycotina</taxon>
        <taxon>Glomeromycetes</taxon>
        <taxon>Archaeosporales</taxon>
        <taxon>Ambisporaceae</taxon>
        <taxon>Ambispora</taxon>
    </lineage>
</organism>
<keyword evidence="1" id="KW-0539">Nucleus</keyword>
<sequence length="253" mass="29620">MSKVKTERQQATATLRKKQKKWEKTWQQCTARRIESEIIRKGIQVPSLFLSLEELLAPCKKTRTKSTTQRPQNDYVIYRKEVQAETLHFFPDTKFTDISKIASEKWEAETQERRNFFTFLAAIGNLIHSDVFPDYQFKPNLKKKTLKSDTRLDRELQPWEQAASMPQQRNSSSDCYLSNILPRSRSRRVSIEIVWPRIEKPLVYNPPHVRLSLPDDPLKAFAEIAIAEAIMFNPSTINHFQNNLSAKHTSIRM</sequence>
<dbReference type="Proteomes" id="UP000789508">
    <property type="component" value="Unassembled WGS sequence"/>
</dbReference>
<name>A0A9N9GNZ9_9GLOM</name>
<keyword evidence="4" id="KW-1185">Reference proteome</keyword>
<proteinExistence type="predicted"/>
<evidence type="ECO:0000256" key="1">
    <source>
        <dbReference type="PROSITE-ProRule" id="PRU00267"/>
    </source>
</evidence>
<dbReference type="OrthoDB" id="6247875at2759"/>
<dbReference type="EMBL" id="CAJVPS010006187">
    <property type="protein sequence ID" value="CAG8622651.1"/>
    <property type="molecule type" value="Genomic_DNA"/>
</dbReference>
<evidence type="ECO:0000313" key="4">
    <source>
        <dbReference type="Proteomes" id="UP000789508"/>
    </source>
</evidence>
<dbReference type="GO" id="GO:0005634">
    <property type="term" value="C:nucleus"/>
    <property type="evidence" value="ECO:0007669"/>
    <property type="project" value="UniProtKB-UniRule"/>
</dbReference>
<gene>
    <name evidence="3" type="ORF">ALEPTO_LOCUS9031</name>
</gene>
<dbReference type="AlphaFoldDB" id="A0A9N9GNZ9"/>
<dbReference type="Pfam" id="PF00505">
    <property type="entry name" value="HMG_box"/>
    <property type="match status" value="1"/>
</dbReference>
<comment type="caution">
    <text evidence="3">The sequence shown here is derived from an EMBL/GenBank/DDBJ whole genome shotgun (WGS) entry which is preliminary data.</text>
</comment>
<dbReference type="SUPFAM" id="SSF47095">
    <property type="entry name" value="HMG-box"/>
    <property type="match status" value="1"/>
</dbReference>
<dbReference type="PROSITE" id="PS50118">
    <property type="entry name" value="HMG_BOX_2"/>
    <property type="match status" value="1"/>
</dbReference>
<protein>
    <submittedName>
        <fullName evidence="3">1009_t:CDS:1</fullName>
    </submittedName>
</protein>
<feature type="domain" description="HMG box" evidence="2">
    <location>
        <begin position="68"/>
        <end position="136"/>
    </location>
</feature>
<dbReference type="GO" id="GO:0003677">
    <property type="term" value="F:DNA binding"/>
    <property type="evidence" value="ECO:0007669"/>
    <property type="project" value="UniProtKB-UniRule"/>
</dbReference>
<dbReference type="Gene3D" id="1.10.30.10">
    <property type="entry name" value="High mobility group box domain"/>
    <property type="match status" value="1"/>
</dbReference>
<accession>A0A9N9GNZ9</accession>
<dbReference type="InterPro" id="IPR009071">
    <property type="entry name" value="HMG_box_dom"/>
</dbReference>
<dbReference type="InterPro" id="IPR036910">
    <property type="entry name" value="HMG_box_dom_sf"/>
</dbReference>
<feature type="DNA-binding region" description="HMG box" evidence="1">
    <location>
        <begin position="68"/>
        <end position="136"/>
    </location>
</feature>